<evidence type="ECO:0000313" key="2">
    <source>
        <dbReference type="EMBL" id="KAG9394932.1"/>
    </source>
</evidence>
<accession>A0A8J6BD22</accession>
<proteinExistence type="predicted"/>
<sequence length="1546" mass="171495">MSDDTEGPFVEREELNDVKSLLIEHETKLATSLDENASLQRQNVQLMEVIEDKNREIEQLQDEIQSMDEQLIEYRRRLTSAQEAVKDRDVGLNQAIEQLQKAENDIRKANDTAWEKSKEHEDTIAAHHTLVRELEAVRRTVEAQSLIANNAVQHSEVCRDAVAGAVVDASRVEPGPLMDVVNELLETTKEADADADADREEYQAILGELTAQIAELNREQAIAQSQADELRAVAYQAETETAQAHAELEEKVRWLEAEQHASVGQMTAQYLEDSERIHDTVAKSLVDPTIVDPAAMPETLQAMVAVMQELDTEAQSDRDEFVQTVETLRVAVMEMRMEAVTSSQRSAVLAATTEQAQAELSELDGRVRELEGERDALQQEVEALRSASEDADAFSRELNEKVEENRSLQAQVTQLTQELESTERDAGVVEDTRRELEDEVKQSRIMIRDFIASHADLQARMNALQENLGDTVQAAVGGVVGDIASGVETQLAQDRQATHAAVRRLVESTVALRRDNDGLLAECDDLKRRLAEKDDEISQFHSYAVSKATIANNAVQHSEVCRDAVAGAVVDASRVEPGPLMDVVNELLETTKEADADADADREEYQAILGELTAQIAELNREQAIAQSQADELRAVAYQAETETAQAHAELEEKVRWLEAEQHVSTSQALVTAEHLDDSERLRESVSTALADTTSLDPGAMADALRVLTGTIQELEAEAQADRDEYSHLVTELRHSIVSVGQELSESVQHGESLAAAVEQAQAETLNAQIELANLDQRTHDLEDERDDLVRQVEMLKNASEDASAFSRELDQNSRENGELREQVAQLSKELDAVRHVVDDHATAAQDAMHHSEMFHGAIAGLGLTADGVDPSALMDVVTELVEAAREVDVDAEADRDEYEAVVSELKVQVTQLNRELADAFERMDEMRAVVSQAEKDTALAKDELEDMEAKVQRLEAEQQVSSGHARETVQWVNESERLHDAVAETVAETELLEPEAMTEIVESLLDAMKQLDAEAQADREASQEVVDELKRRVIAMNRELAMALEQNDEMRKAVGQAERDTTRAHDELSELDGRVRELEGERDALQQEVEALRSASEDADAFSRELNEKVEENRSLQAQVTQLTQELESTERDAGVVEDTRRELEDEVKQSRIMIRDFIASHADLQARMNALQENLGDTVQAAVGGVVGDIASGVETQLAQDRQATHAAVRRLVESTVALRRDNDGLLAECDDLKRRLAEKDDEIEELADEAREAQRELRNVQSSTDNLIREQRGMVSSDTVETLKRTIQQRERELEDTRRRVEELEEALSASQKEVDMLRDGRTGESARAADEIARLEGQLAETQAKLAQQDAAAAVEEIQKVASTVSTLSNSSATFARRYDDLLTSYESLKKEAADKIREFEKREAVMVDDLTFMKDLVLSATGSNADLATKTQKMYQENARLTQENKDLDDRVKKGESRLYDASQQIAKLQEEIGVLKAAADVVKGGAVVDKEHKAMMERMRAPSVTSSGPGAGGTGMAELGTLAMRMRMKAQAARSRAAQQ</sequence>
<dbReference type="GO" id="GO:0000796">
    <property type="term" value="C:condensin complex"/>
    <property type="evidence" value="ECO:0007669"/>
    <property type="project" value="TreeGrafter"/>
</dbReference>
<keyword evidence="1" id="KW-0175">Coiled coil</keyword>
<protein>
    <submittedName>
        <fullName evidence="2">Chromosome partition protein Smc</fullName>
    </submittedName>
</protein>
<dbReference type="Gene3D" id="1.10.287.1490">
    <property type="match status" value="1"/>
</dbReference>
<feature type="coiled-coil region" evidence="1">
    <location>
        <begin position="602"/>
        <end position="636"/>
    </location>
</feature>
<evidence type="ECO:0000313" key="3">
    <source>
        <dbReference type="Proteomes" id="UP000717585"/>
    </source>
</evidence>
<evidence type="ECO:0000256" key="1">
    <source>
        <dbReference type="SAM" id="Coils"/>
    </source>
</evidence>
<reference evidence="2" key="1">
    <citation type="submission" date="2021-05" db="EMBL/GenBank/DDBJ databases">
        <title>A free-living protist that lacks canonical eukaryotic 1 DNA replication and segregation systems.</title>
        <authorList>
            <person name="Salas-Leiva D.E."/>
            <person name="Tromer E.C."/>
            <person name="Curtis B.A."/>
            <person name="Jerlstrom-Hultqvist J."/>
            <person name="Kolisko M."/>
            <person name="Yi Z."/>
            <person name="Salas-Leiva J.S."/>
            <person name="Gallot-Lavallee L."/>
            <person name="Kops G.J.P.L."/>
            <person name="Archibald J.M."/>
            <person name="Simpson A.G.B."/>
            <person name="Roger A.J."/>
        </authorList>
    </citation>
    <scope>NUCLEOTIDE SEQUENCE</scope>
    <source>
        <strain evidence="2">BICM</strain>
    </source>
</reference>
<name>A0A8J6BD22_9EUKA</name>
<dbReference type="PANTHER" id="PTHR43941">
    <property type="entry name" value="STRUCTURAL MAINTENANCE OF CHROMOSOMES PROTEIN 2"/>
    <property type="match status" value="1"/>
</dbReference>
<gene>
    <name evidence="2" type="ORF">J8273_0140</name>
</gene>
<feature type="coiled-coil region" evidence="1">
    <location>
        <begin position="896"/>
        <end position="958"/>
    </location>
</feature>
<dbReference type="Gene3D" id="1.10.287.510">
    <property type="entry name" value="Helix hairpin bin"/>
    <property type="match status" value="1"/>
</dbReference>
<organism evidence="2 3">
    <name type="scientific">Carpediemonas membranifera</name>
    <dbReference type="NCBI Taxonomy" id="201153"/>
    <lineage>
        <taxon>Eukaryota</taxon>
        <taxon>Metamonada</taxon>
        <taxon>Carpediemonas-like organisms</taxon>
        <taxon>Carpediemonas</taxon>
    </lineage>
</organism>
<dbReference type="GO" id="GO:0003682">
    <property type="term" value="F:chromatin binding"/>
    <property type="evidence" value="ECO:0007669"/>
    <property type="project" value="TreeGrafter"/>
</dbReference>
<dbReference type="EMBL" id="JAHDYR010000012">
    <property type="protein sequence ID" value="KAG9394932.1"/>
    <property type="molecule type" value="Genomic_DNA"/>
</dbReference>
<feature type="coiled-coil region" evidence="1">
    <location>
        <begin position="199"/>
        <end position="233"/>
    </location>
</feature>
<feature type="coiled-coil region" evidence="1">
    <location>
        <begin position="705"/>
        <end position="732"/>
    </location>
</feature>
<feature type="coiled-coil region" evidence="1">
    <location>
        <begin position="758"/>
        <end position="837"/>
    </location>
</feature>
<dbReference type="GO" id="GO:0007076">
    <property type="term" value="P:mitotic chromosome condensation"/>
    <property type="evidence" value="ECO:0007669"/>
    <property type="project" value="TreeGrafter"/>
</dbReference>
<dbReference type="Gene3D" id="1.20.1170.10">
    <property type="match status" value="1"/>
</dbReference>
<dbReference type="OrthoDB" id="10254663at2759"/>
<feature type="coiled-coil region" evidence="1">
    <location>
        <begin position="1225"/>
        <end position="1356"/>
    </location>
</feature>
<feature type="coiled-coil region" evidence="1">
    <location>
        <begin position="1436"/>
        <end position="1484"/>
    </location>
</feature>
<feature type="coiled-coil region" evidence="1">
    <location>
        <begin position="1002"/>
        <end position="1176"/>
    </location>
</feature>
<comment type="caution">
    <text evidence="2">The sequence shown here is derived from an EMBL/GenBank/DDBJ whole genome shotgun (WGS) entry which is preliminary data.</text>
</comment>
<dbReference type="GO" id="GO:0000793">
    <property type="term" value="C:condensed chromosome"/>
    <property type="evidence" value="ECO:0007669"/>
    <property type="project" value="TreeGrafter"/>
</dbReference>
<dbReference type="Proteomes" id="UP000717585">
    <property type="component" value="Unassembled WGS sequence"/>
</dbReference>
<dbReference type="PANTHER" id="PTHR43941:SF1">
    <property type="entry name" value="STRUCTURAL MAINTENANCE OF CHROMOSOMES PROTEIN 2"/>
    <property type="match status" value="1"/>
</dbReference>
<feature type="coiled-coil region" evidence="1">
    <location>
        <begin position="22"/>
        <end position="119"/>
    </location>
</feature>
<keyword evidence="3" id="KW-1185">Reference proteome</keyword>
<feature type="coiled-coil region" evidence="1">
    <location>
        <begin position="353"/>
        <end position="467"/>
    </location>
</feature>
<dbReference type="GO" id="GO:0000785">
    <property type="term" value="C:chromatin"/>
    <property type="evidence" value="ECO:0007669"/>
    <property type="project" value="TreeGrafter"/>
</dbReference>